<dbReference type="Proteomes" id="UP001374584">
    <property type="component" value="Unassembled WGS sequence"/>
</dbReference>
<reference evidence="5 6" key="1">
    <citation type="submission" date="2024-01" db="EMBL/GenBank/DDBJ databases">
        <title>The genomes of 5 underutilized Papilionoideae crops provide insights into root nodulation and disease resistanc.</title>
        <authorList>
            <person name="Jiang F."/>
        </authorList>
    </citation>
    <scope>NUCLEOTIDE SEQUENCE [LARGE SCALE GENOMIC DNA]</scope>
    <source>
        <strain evidence="5">JINMINGXINNONG_FW02</strain>
        <tissue evidence="5">Leaves</tissue>
    </source>
</reference>
<evidence type="ECO:0000259" key="4">
    <source>
        <dbReference type="PROSITE" id="PS50158"/>
    </source>
</evidence>
<name>A0AAN9MPN1_PHACN</name>
<keyword evidence="1" id="KW-0645">Protease</keyword>
<keyword evidence="2" id="KW-0863">Zinc-finger</keyword>
<dbReference type="Gene3D" id="3.30.420.10">
    <property type="entry name" value="Ribonuclease H-like superfamily/Ribonuclease H"/>
    <property type="match status" value="1"/>
</dbReference>
<dbReference type="GO" id="GO:0003676">
    <property type="term" value="F:nucleic acid binding"/>
    <property type="evidence" value="ECO:0007669"/>
    <property type="project" value="InterPro"/>
</dbReference>
<sequence length="765" mass="87684">MRSKRQGDKGGTGHRRAREKENKMKEGERVDAYFARTLTIANKMNIHGENMQQVLIIEKILRSMTSRMNGHREDEQALKVTNDDRVGGRRGGRARGAFRGRGRGRGRQAFNKAIVECYKCHQLGHFQYECPQWEKEANYAELDEEEEMLLMSYVELNQLRREEVWFLDSRCSNHMCANKQWFSDLDEEFRQSVKLGNNSKMAVLGKGNIRMQIAGVTQIWASKFQGQLTAAYTPQQNGVAKRKNRTIMNMVRNPTTFEEAIQSSKWRVAMDLEIEAIERNGTWELTDLPKGMKKIGVKWVFKTKLNENGEVDKCKARLVAKGYAQQHGIDYTEVFAPVARWDTIRMIIALAARNDWSVYQFDVKSAFLYGELNEAVFVEQPQGYEKKGEEYKVYKLKKALYGLKQAPRAWYSRIETYFVKEGFERCSCEHTLFIKIGDGGKILIVSLYVDDLIFTGNDESMFVKFKNSMKLEFDMTDLGKMKYFLGVEVLQNPEGIYISQRKYAKEILERFRMQKSNSVKNPIVPGVRLMKDEGGVKVNATMYKQLVGSLMYPTATRPDLMYVVCLISRFMASPTELHLQAVKRVLRYLKGTVDLGVFYRKECNGELMAYTDSDYAGDVDDRKSTSGYVFLLSDGAVSWSSKKQPVVTLSTTEAEFVAAASCVCQGVRMRRVLEKLGHSQGKCTTVLCDNSSTIKLSKNPVMHGRSKHIDVRFHFLRDLTREGVVELKHCVTQEQVADIMTKPLKLDVFLKLRESMGVCVIPRVN</sequence>
<comment type="caution">
    <text evidence="5">The sequence shown here is derived from an EMBL/GenBank/DDBJ whole genome shotgun (WGS) entry which is preliminary data.</text>
</comment>
<feature type="region of interest" description="Disordered" evidence="3">
    <location>
        <begin position="83"/>
        <end position="104"/>
    </location>
</feature>
<dbReference type="InterPro" id="IPR054722">
    <property type="entry name" value="PolX-like_BBD"/>
</dbReference>
<evidence type="ECO:0000313" key="6">
    <source>
        <dbReference type="Proteomes" id="UP001374584"/>
    </source>
</evidence>
<dbReference type="GO" id="GO:0008270">
    <property type="term" value="F:zinc ion binding"/>
    <property type="evidence" value="ECO:0007669"/>
    <property type="project" value="UniProtKB-KW"/>
</dbReference>
<evidence type="ECO:0000256" key="3">
    <source>
        <dbReference type="SAM" id="MobiDB-lite"/>
    </source>
</evidence>
<dbReference type="AlphaFoldDB" id="A0AAN9MPN1"/>
<evidence type="ECO:0000256" key="1">
    <source>
        <dbReference type="ARBA" id="ARBA00022750"/>
    </source>
</evidence>
<dbReference type="SMART" id="SM00343">
    <property type="entry name" value="ZnF_C2HC"/>
    <property type="match status" value="1"/>
</dbReference>
<keyword evidence="1" id="KW-0378">Hydrolase</keyword>
<organism evidence="5 6">
    <name type="scientific">Phaseolus coccineus</name>
    <name type="common">Scarlet runner bean</name>
    <name type="synonym">Phaseolus multiflorus</name>
    <dbReference type="NCBI Taxonomy" id="3886"/>
    <lineage>
        <taxon>Eukaryota</taxon>
        <taxon>Viridiplantae</taxon>
        <taxon>Streptophyta</taxon>
        <taxon>Embryophyta</taxon>
        <taxon>Tracheophyta</taxon>
        <taxon>Spermatophyta</taxon>
        <taxon>Magnoliopsida</taxon>
        <taxon>eudicotyledons</taxon>
        <taxon>Gunneridae</taxon>
        <taxon>Pentapetalae</taxon>
        <taxon>rosids</taxon>
        <taxon>fabids</taxon>
        <taxon>Fabales</taxon>
        <taxon>Fabaceae</taxon>
        <taxon>Papilionoideae</taxon>
        <taxon>50 kb inversion clade</taxon>
        <taxon>NPAAA clade</taxon>
        <taxon>indigoferoid/millettioid clade</taxon>
        <taxon>Phaseoleae</taxon>
        <taxon>Phaseolus</taxon>
    </lineage>
</organism>
<dbReference type="CDD" id="cd09272">
    <property type="entry name" value="RNase_HI_RT_Ty1"/>
    <property type="match status" value="1"/>
</dbReference>
<dbReference type="InterPro" id="IPR036397">
    <property type="entry name" value="RNaseH_sf"/>
</dbReference>
<feature type="compositionally biased region" description="Basic residues" evidence="3">
    <location>
        <begin position="88"/>
        <end position="104"/>
    </location>
</feature>
<dbReference type="InterPro" id="IPR001878">
    <property type="entry name" value="Znf_CCHC"/>
</dbReference>
<dbReference type="Pfam" id="PF07727">
    <property type="entry name" value="RVT_2"/>
    <property type="match status" value="1"/>
</dbReference>
<dbReference type="SUPFAM" id="SSF56672">
    <property type="entry name" value="DNA/RNA polymerases"/>
    <property type="match status" value="1"/>
</dbReference>
<feature type="region of interest" description="Disordered" evidence="3">
    <location>
        <begin position="1"/>
        <end position="25"/>
    </location>
</feature>
<proteinExistence type="predicted"/>
<protein>
    <recommendedName>
        <fullName evidence="4">CCHC-type domain-containing protein</fullName>
    </recommendedName>
</protein>
<gene>
    <name evidence="5" type="ORF">VNO80_15228</name>
</gene>
<dbReference type="EMBL" id="JAYMYR010000006">
    <property type="protein sequence ID" value="KAK7355963.1"/>
    <property type="molecule type" value="Genomic_DNA"/>
</dbReference>
<keyword evidence="1" id="KW-0064">Aspartyl protease</keyword>
<dbReference type="Pfam" id="PF22936">
    <property type="entry name" value="Pol_BBD"/>
    <property type="match status" value="1"/>
</dbReference>
<evidence type="ECO:0000313" key="5">
    <source>
        <dbReference type="EMBL" id="KAK7355963.1"/>
    </source>
</evidence>
<dbReference type="PANTHER" id="PTHR11439">
    <property type="entry name" value="GAG-POL-RELATED RETROTRANSPOSON"/>
    <property type="match status" value="1"/>
</dbReference>
<dbReference type="InterPro" id="IPR013103">
    <property type="entry name" value="RVT_2"/>
</dbReference>
<keyword evidence="2" id="KW-0479">Metal-binding</keyword>
<dbReference type="InterPro" id="IPR036875">
    <property type="entry name" value="Znf_CCHC_sf"/>
</dbReference>
<dbReference type="PROSITE" id="PS50158">
    <property type="entry name" value="ZF_CCHC"/>
    <property type="match status" value="1"/>
</dbReference>
<dbReference type="SUPFAM" id="SSF57756">
    <property type="entry name" value="Retrovirus zinc finger-like domains"/>
    <property type="match status" value="1"/>
</dbReference>
<evidence type="ECO:0000256" key="2">
    <source>
        <dbReference type="PROSITE-ProRule" id="PRU00047"/>
    </source>
</evidence>
<dbReference type="InterPro" id="IPR012337">
    <property type="entry name" value="RNaseH-like_sf"/>
</dbReference>
<accession>A0AAN9MPN1</accession>
<dbReference type="SUPFAM" id="SSF53098">
    <property type="entry name" value="Ribonuclease H-like"/>
    <property type="match status" value="1"/>
</dbReference>
<dbReference type="InterPro" id="IPR043502">
    <property type="entry name" value="DNA/RNA_pol_sf"/>
</dbReference>
<dbReference type="GO" id="GO:0004190">
    <property type="term" value="F:aspartic-type endopeptidase activity"/>
    <property type="evidence" value="ECO:0007669"/>
    <property type="project" value="UniProtKB-KW"/>
</dbReference>
<keyword evidence="2" id="KW-0862">Zinc</keyword>
<keyword evidence="6" id="KW-1185">Reference proteome</keyword>
<feature type="domain" description="CCHC-type" evidence="4">
    <location>
        <begin position="117"/>
        <end position="132"/>
    </location>
</feature>
<dbReference type="PANTHER" id="PTHR11439:SF517">
    <property type="entry name" value="CYSTEINE-RICH RLK (RECEPTOR-LIKE PROTEIN KINASE) 8"/>
    <property type="match status" value="1"/>
</dbReference>